<dbReference type="OrthoDB" id="6285935at2759"/>
<accession>A0A183TE75</accession>
<organism evidence="3">
    <name type="scientific">Schistocephalus solidus</name>
    <name type="common">Tapeworm</name>
    <dbReference type="NCBI Taxonomy" id="70667"/>
    <lineage>
        <taxon>Eukaryota</taxon>
        <taxon>Metazoa</taxon>
        <taxon>Spiralia</taxon>
        <taxon>Lophotrochozoa</taxon>
        <taxon>Platyhelminthes</taxon>
        <taxon>Cestoda</taxon>
        <taxon>Eucestoda</taxon>
        <taxon>Diphyllobothriidea</taxon>
        <taxon>Diphyllobothriidae</taxon>
        <taxon>Schistocephalus</taxon>
    </lineage>
</organism>
<dbReference type="AlphaFoldDB" id="A0A183TE75"/>
<protein>
    <submittedName>
        <fullName evidence="1 3">Uncharacterized protein</fullName>
    </submittedName>
</protein>
<reference evidence="3" key="1">
    <citation type="submission" date="2016-06" db="UniProtKB">
        <authorList>
            <consortium name="WormBaseParasite"/>
        </authorList>
    </citation>
    <scope>IDENTIFICATION</scope>
</reference>
<evidence type="ECO:0000313" key="3">
    <source>
        <dbReference type="WBParaSite" id="SSLN_0001533201-mRNA-1"/>
    </source>
</evidence>
<evidence type="ECO:0000313" key="2">
    <source>
        <dbReference type="Proteomes" id="UP000275846"/>
    </source>
</evidence>
<evidence type="ECO:0000313" key="1">
    <source>
        <dbReference type="EMBL" id="VDM01159.1"/>
    </source>
</evidence>
<sequence>MWITTSLKPSLHCSKVAKSAMSVLYLFKRAFSAFDENCLAKVFRTFVQSQVEVAIQAWRLWTAKDLNILERVQRRATKLVSRQGSLPYETGLSNLDLFPLSYRQLRGEMIQTFRIMRDQDCCFVPGDFFQLATSTNLGGHPLKIHVTGAKLDTRRFFSKRVVDTWNALPLDVVMATSIELFKKKPDKYCRAHYNTT</sequence>
<proteinExistence type="predicted"/>
<keyword evidence="2" id="KW-1185">Reference proteome</keyword>
<dbReference type="EMBL" id="UYSU01039302">
    <property type="protein sequence ID" value="VDM01159.1"/>
    <property type="molecule type" value="Genomic_DNA"/>
</dbReference>
<dbReference type="Proteomes" id="UP000275846">
    <property type="component" value="Unassembled WGS sequence"/>
</dbReference>
<name>A0A183TE75_SCHSO</name>
<gene>
    <name evidence="1" type="ORF">SSLN_LOCUS14773</name>
</gene>
<dbReference type="WBParaSite" id="SSLN_0001533201-mRNA-1">
    <property type="protein sequence ID" value="SSLN_0001533201-mRNA-1"/>
    <property type="gene ID" value="SSLN_0001533201"/>
</dbReference>
<reference evidence="1 2" key="2">
    <citation type="submission" date="2018-11" db="EMBL/GenBank/DDBJ databases">
        <authorList>
            <consortium name="Pathogen Informatics"/>
        </authorList>
    </citation>
    <scope>NUCLEOTIDE SEQUENCE [LARGE SCALE GENOMIC DNA]</scope>
    <source>
        <strain evidence="1 2">NST_G2</strain>
    </source>
</reference>